<keyword evidence="3" id="KW-0378">Hydrolase</keyword>
<dbReference type="Gene3D" id="2.30.40.10">
    <property type="entry name" value="Urease, subunit C, domain 1"/>
    <property type="match status" value="1"/>
</dbReference>
<dbReference type="PANTHER" id="PTHR22642">
    <property type="entry name" value="IMIDAZOLONEPROPIONASE"/>
    <property type="match status" value="1"/>
</dbReference>
<proteinExistence type="predicted"/>
<dbReference type="OrthoDB" id="9811399at2"/>
<evidence type="ECO:0000313" key="4">
    <source>
        <dbReference type="Proteomes" id="UP000234479"/>
    </source>
</evidence>
<dbReference type="Gene3D" id="3.20.20.140">
    <property type="entry name" value="Metal-dependent hydrolases"/>
    <property type="match status" value="1"/>
</dbReference>
<dbReference type="GO" id="GO:0016810">
    <property type="term" value="F:hydrolase activity, acting on carbon-nitrogen (but not peptide) bonds"/>
    <property type="evidence" value="ECO:0007669"/>
    <property type="project" value="InterPro"/>
</dbReference>
<name>A0A2N5DG35_9CAUL</name>
<dbReference type="Gene3D" id="3.10.310.70">
    <property type="match status" value="1"/>
</dbReference>
<dbReference type="InterPro" id="IPR033932">
    <property type="entry name" value="YtcJ-like"/>
</dbReference>
<feature type="signal peptide" evidence="1">
    <location>
        <begin position="1"/>
        <end position="22"/>
    </location>
</feature>
<organism evidence="3 4">
    <name type="scientific">Caulobacter zeae</name>
    <dbReference type="NCBI Taxonomy" id="2055137"/>
    <lineage>
        <taxon>Bacteria</taxon>
        <taxon>Pseudomonadati</taxon>
        <taxon>Pseudomonadota</taxon>
        <taxon>Alphaproteobacteria</taxon>
        <taxon>Caulobacterales</taxon>
        <taxon>Caulobacteraceae</taxon>
        <taxon>Caulobacter</taxon>
    </lineage>
</organism>
<dbReference type="InterPro" id="IPR032466">
    <property type="entry name" value="Metal_Hydrolase"/>
</dbReference>
<dbReference type="Pfam" id="PF07969">
    <property type="entry name" value="Amidohydro_3"/>
    <property type="match status" value="1"/>
</dbReference>
<dbReference type="RefSeq" id="WP_101718310.1">
    <property type="nucleotide sequence ID" value="NZ_PJRS01000022.1"/>
</dbReference>
<protein>
    <submittedName>
        <fullName evidence="3">Amidohydrolase</fullName>
    </submittedName>
</protein>
<dbReference type="CDD" id="cd01300">
    <property type="entry name" value="YtcJ_like"/>
    <property type="match status" value="1"/>
</dbReference>
<evidence type="ECO:0000313" key="3">
    <source>
        <dbReference type="EMBL" id="PLR25034.1"/>
    </source>
</evidence>
<evidence type="ECO:0000256" key="1">
    <source>
        <dbReference type="SAM" id="SignalP"/>
    </source>
</evidence>
<gene>
    <name evidence="3" type="ORF">SGCZBJ_12405</name>
</gene>
<dbReference type="Proteomes" id="UP000234479">
    <property type="component" value="Unassembled WGS sequence"/>
</dbReference>
<comment type="caution">
    <text evidence="3">The sequence shown here is derived from an EMBL/GenBank/DDBJ whole genome shotgun (WGS) entry which is preliminary data.</text>
</comment>
<dbReference type="SUPFAM" id="SSF51338">
    <property type="entry name" value="Composite domain of metallo-dependent hydrolases"/>
    <property type="match status" value="1"/>
</dbReference>
<keyword evidence="4" id="KW-1185">Reference proteome</keyword>
<dbReference type="EMBL" id="PJRS01000022">
    <property type="protein sequence ID" value="PLR25034.1"/>
    <property type="molecule type" value="Genomic_DNA"/>
</dbReference>
<reference evidence="3 4" key="1">
    <citation type="submission" date="2017-12" db="EMBL/GenBank/DDBJ databases">
        <title>The genome sequence of Caulobacter sp. 410.</title>
        <authorList>
            <person name="Gao J."/>
            <person name="Mao X."/>
            <person name="Sun J."/>
        </authorList>
    </citation>
    <scope>NUCLEOTIDE SEQUENCE [LARGE SCALE GENOMIC DNA]</scope>
    <source>
        <strain evidence="3 4">410</strain>
    </source>
</reference>
<dbReference type="PANTHER" id="PTHR22642:SF2">
    <property type="entry name" value="PROTEIN LONG AFTER FAR-RED 3"/>
    <property type="match status" value="1"/>
</dbReference>
<accession>A0A2N5DG35</accession>
<dbReference type="InterPro" id="IPR013108">
    <property type="entry name" value="Amidohydro_3"/>
</dbReference>
<dbReference type="InterPro" id="IPR011059">
    <property type="entry name" value="Metal-dep_hydrolase_composite"/>
</dbReference>
<dbReference type="SUPFAM" id="SSF51556">
    <property type="entry name" value="Metallo-dependent hydrolases"/>
    <property type="match status" value="1"/>
</dbReference>
<feature type="domain" description="Amidohydrolase 3" evidence="2">
    <location>
        <begin position="72"/>
        <end position="548"/>
    </location>
</feature>
<sequence length="551" mass="58009">MRRTALLAPVLTLALAASPALAGDILVHGGPIHTGVAGAPPAEAVLIRDKAIAFVGPLAAARAKAAKDVRDIDLKGGAAYPGFVDAHAHLTGIGLRELTLNLDKTDSVEALVAAVAAYAQAHPGDAPIYGRGWIETHWPEKRFPTRADLDRAAPGRIVVLGRADGHAVVASSAALAKAGLTRDTKAPAGGQILKDETGEPTGMLVDHAQSLVEGVIPPPSPALKRQALETAGKLYAGRGWTGLGNMSVEAADLDQLRQLAAEGRFSLRVDNYMDPSGAAEVLKTGPSADPTGLIRLRGIKLYMDGALGSRGAALLAPYSDAEGLGLVLTEHDQGLALMKKAKAVNAQVAMHAIGDRGNRMVLDWFGETLGQKDEGPDTGRRWRIEHAQVVDAADLPRFSKLGVVASMQPSHAIGDLYFAPARLGKDRLKGAYAWADLLKSGAIVAAGSDAPVEVGDPRIEFYAAVARKSLTGFSNADWHPEEAVTRQQALRMLTWAPAWAAFADQQRGTLEPGKAADLTAFDRDLMTVPEAEILKAQPILTVVDGKVAFER</sequence>
<feature type="chain" id="PRO_5014943949" evidence="1">
    <location>
        <begin position="23"/>
        <end position="551"/>
    </location>
</feature>
<dbReference type="AlphaFoldDB" id="A0A2N5DG35"/>
<keyword evidence="1" id="KW-0732">Signal</keyword>
<evidence type="ECO:0000259" key="2">
    <source>
        <dbReference type="Pfam" id="PF07969"/>
    </source>
</evidence>